<evidence type="ECO:0000259" key="10">
    <source>
        <dbReference type="PROSITE" id="PS51779"/>
    </source>
</evidence>
<sequence length="255" mass="27528">MARRSAGTGGIYFHIASVGRGAAVNGPDGTPPEVEHAASPTLSTLRPPSRRRWWWLGGGVLLTGALAASWFALPIRAVEVTGERHLSAGRVRELAGLTPGFGWLYYGAWRARGLLDDPWVRSAVVTRHFPDAVTVQVNERQPVARWQKDNGTVVALAADGTVLPRLSEKDAELARLPLIQGWGPSRLPEALKVLTVLGGYNVESVAYTPTGLRAKMPAGSVWSGDLKSLLKYAGSIGMYPKQNINIYPWGVSVQE</sequence>
<evidence type="ECO:0000256" key="1">
    <source>
        <dbReference type="ARBA" id="ARBA00004370"/>
    </source>
</evidence>
<comment type="caution">
    <text evidence="11">The sequence shown here is derived from an EMBL/GenBank/DDBJ whole genome shotgun (WGS) entry which is preliminary data.</text>
</comment>
<dbReference type="AlphaFoldDB" id="A0A5C4Y1B2"/>
<dbReference type="PANTHER" id="PTHR35851">
    <property type="entry name" value="CELL DIVISION PROTEIN FTSQ"/>
    <property type="match status" value="1"/>
</dbReference>
<evidence type="ECO:0000256" key="4">
    <source>
        <dbReference type="ARBA" id="ARBA00022692"/>
    </source>
</evidence>
<feature type="region of interest" description="Disordered" evidence="8">
    <location>
        <begin position="24"/>
        <end position="43"/>
    </location>
</feature>
<evidence type="ECO:0000256" key="3">
    <source>
        <dbReference type="ARBA" id="ARBA00022618"/>
    </source>
</evidence>
<dbReference type="PANTHER" id="PTHR35851:SF1">
    <property type="entry name" value="CELL DIVISION PROTEIN FTSQ"/>
    <property type="match status" value="1"/>
</dbReference>
<comment type="subcellular location">
    <subcellularLocation>
        <location evidence="1">Membrane</location>
    </subcellularLocation>
</comment>
<evidence type="ECO:0000256" key="5">
    <source>
        <dbReference type="ARBA" id="ARBA00022989"/>
    </source>
</evidence>
<dbReference type="OrthoDB" id="67183at2"/>
<evidence type="ECO:0000313" key="12">
    <source>
        <dbReference type="Proteomes" id="UP000313988"/>
    </source>
</evidence>
<gene>
    <name evidence="11" type="ORF">FHR04_16210</name>
</gene>
<feature type="domain" description="POTRA" evidence="10">
    <location>
        <begin position="73"/>
        <end position="140"/>
    </location>
</feature>
<accession>A0A5C4Y1B2</accession>
<dbReference type="Gene3D" id="3.10.20.310">
    <property type="entry name" value="membrane protein fhac"/>
    <property type="match status" value="1"/>
</dbReference>
<keyword evidence="3" id="KW-0132">Cell division</keyword>
<dbReference type="InterPro" id="IPR013685">
    <property type="entry name" value="POTRA_FtsQ_type"/>
</dbReference>
<keyword evidence="6 9" id="KW-0472">Membrane</keyword>
<dbReference type="PROSITE" id="PS51779">
    <property type="entry name" value="POTRA"/>
    <property type="match status" value="1"/>
</dbReference>
<proteinExistence type="predicted"/>
<keyword evidence="7" id="KW-0131">Cell cycle</keyword>
<evidence type="ECO:0000313" key="11">
    <source>
        <dbReference type="EMBL" id="TNM68683.1"/>
    </source>
</evidence>
<dbReference type="GO" id="GO:0016020">
    <property type="term" value="C:membrane"/>
    <property type="evidence" value="ECO:0007669"/>
    <property type="project" value="UniProtKB-SubCell"/>
</dbReference>
<evidence type="ECO:0000256" key="9">
    <source>
        <dbReference type="SAM" id="Phobius"/>
    </source>
</evidence>
<dbReference type="Pfam" id="PF08478">
    <property type="entry name" value="POTRA_1"/>
    <property type="match status" value="1"/>
</dbReference>
<evidence type="ECO:0000256" key="7">
    <source>
        <dbReference type="ARBA" id="ARBA00023306"/>
    </source>
</evidence>
<reference evidence="11 12" key="1">
    <citation type="submission" date="2019-06" db="EMBL/GenBank/DDBJ databases">
        <title>Genome sequence of Deinococcus radiopugnans ATCC 19172.</title>
        <authorList>
            <person name="Maclea K.S."/>
            <person name="Maynard C.R."/>
        </authorList>
    </citation>
    <scope>NUCLEOTIDE SEQUENCE [LARGE SCALE GENOMIC DNA]</scope>
    <source>
        <strain evidence="11 12">ATCC 19172</strain>
    </source>
</reference>
<dbReference type="EMBL" id="VDMO01000021">
    <property type="protein sequence ID" value="TNM68683.1"/>
    <property type="molecule type" value="Genomic_DNA"/>
</dbReference>
<keyword evidence="5 9" id="KW-1133">Transmembrane helix</keyword>
<evidence type="ECO:0000256" key="2">
    <source>
        <dbReference type="ARBA" id="ARBA00022475"/>
    </source>
</evidence>
<dbReference type="Proteomes" id="UP000313988">
    <property type="component" value="Unassembled WGS sequence"/>
</dbReference>
<dbReference type="InterPro" id="IPR034746">
    <property type="entry name" value="POTRA"/>
</dbReference>
<dbReference type="InterPro" id="IPR026579">
    <property type="entry name" value="FtsQ"/>
</dbReference>
<dbReference type="GO" id="GO:0090529">
    <property type="term" value="P:cell septum assembly"/>
    <property type="evidence" value="ECO:0007669"/>
    <property type="project" value="InterPro"/>
</dbReference>
<keyword evidence="4 9" id="KW-0812">Transmembrane</keyword>
<evidence type="ECO:0000256" key="6">
    <source>
        <dbReference type="ARBA" id="ARBA00023136"/>
    </source>
</evidence>
<name>A0A5C4Y1B2_9DEIO</name>
<keyword evidence="2" id="KW-1003">Cell membrane</keyword>
<organism evidence="11 12">
    <name type="scientific">Deinococcus radiopugnans ATCC 19172</name>
    <dbReference type="NCBI Taxonomy" id="585398"/>
    <lineage>
        <taxon>Bacteria</taxon>
        <taxon>Thermotogati</taxon>
        <taxon>Deinococcota</taxon>
        <taxon>Deinococci</taxon>
        <taxon>Deinococcales</taxon>
        <taxon>Deinococcaceae</taxon>
        <taxon>Deinococcus</taxon>
    </lineage>
</organism>
<feature type="transmembrane region" description="Helical" evidence="9">
    <location>
        <begin position="53"/>
        <end position="73"/>
    </location>
</feature>
<protein>
    <submittedName>
        <fullName evidence="11">FtsQ-type POTRA domain-containing protein</fullName>
    </submittedName>
</protein>
<evidence type="ECO:0000256" key="8">
    <source>
        <dbReference type="SAM" id="MobiDB-lite"/>
    </source>
</evidence>